<feature type="domain" description="EGF-like" evidence="19">
    <location>
        <begin position="291"/>
        <end position="329"/>
    </location>
</feature>
<dbReference type="InterPro" id="IPR036426">
    <property type="entry name" value="Bulb-type_lectin_dom_sf"/>
</dbReference>
<dbReference type="Pfam" id="PF08276">
    <property type="entry name" value="PAN_2"/>
    <property type="match status" value="1"/>
</dbReference>
<evidence type="ECO:0000256" key="16">
    <source>
        <dbReference type="SAM" id="Phobius"/>
    </source>
</evidence>
<evidence type="ECO:0000256" key="12">
    <source>
        <dbReference type="ARBA" id="ARBA00048679"/>
    </source>
</evidence>
<organism evidence="22 23">
    <name type="scientific">Heracleum sosnowskyi</name>
    <dbReference type="NCBI Taxonomy" id="360622"/>
    <lineage>
        <taxon>Eukaryota</taxon>
        <taxon>Viridiplantae</taxon>
        <taxon>Streptophyta</taxon>
        <taxon>Embryophyta</taxon>
        <taxon>Tracheophyta</taxon>
        <taxon>Spermatophyta</taxon>
        <taxon>Magnoliopsida</taxon>
        <taxon>eudicotyledons</taxon>
        <taxon>Gunneridae</taxon>
        <taxon>Pentapetalae</taxon>
        <taxon>asterids</taxon>
        <taxon>campanulids</taxon>
        <taxon>Apiales</taxon>
        <taxon>Apiaceae</taxon>
        <taxon>Apioideae</taxon>
        <taxon>apioid superclade</taxon>
        <taxon>Tordylieae</taxon>
        <taxon>Tordyliinae</taxon>
        <taxon>Heracleum</taxon>
    </lineage>
</organism>
<keyword evidence="8 13" id="KW-0067">ATP-binding</keyword>
<evidence type="ECO:0000259" key="20">
    <source>
        <dbReference type="PROSITE" id="PS50927"/>
    </source>
</evidence>
<dbReference type="InterPro" id="IPR000858">
    <property type="entry name" value="S_locus_glycoprot_dom"/>
</dbReference>
<dbReference type="InterPro" id="IPR000719">
    <property type="entry name" value="Prot_kinase_dom"/>
</dbReference>
<comment type="subcellular location">
    <subcellularLocation>
        <location evidence="1">Cell membrane</location>
        <topology evidence="1">Single-pass type I membrane protein</topology>
    </subcellularLocation>
</comment>
<keyword evidence="5 17" id="KW-0732">Signal</keyword>
<dbReference type="PANTHER" id="PTHR27002:SF1095">
    <property type="entry name" value="G-TYPE LECTIN S-RECEPTOR-LIKE SERINE_THREONINE-PROTEIN KINASE RKS1"/>
    <property type="match status" value="1"/>
</dbReference>
<comment type="catalytic activity">
    <reaction evidence="12 13">
        <text>L-seryl-[protein] + ATP = O-phospho-L-seryl-[protein] + ADP + H(+)</text>
        <dbReference type="Rhea" id="RHEA:17989"/>
        <dbReference type="Rhea" id="RHEA-COMP:9863"/>
        <dbReference type="Rhea" id="RHEA-COMP:11604"/>
        <dbReference type="ChEBI" id="CHEBI:15378"/>
        <dbReference type="ChEBI" id="CHEBI:29999"/>
        <dbReference type="ChEBI" id="CHEBI:30616"/>
        <dbReference type="ChEBI" id="CHEBI:83421"/>
        <dbReference type="ChEBI" id="CHEBI:456216"/>
        <dbReference type="EC" id="2.7.11.1"/>
    </reaction>
</comment>
<dbReference type="SUPFAM" id="SSF56112">
    <property type="entry name" value="Protein kinase-like (PK-like)"/>
    <property type="match status" value="1"/>
</dbReference>
<evidence type="ECO:0000313" key="23">
    <source>
        <dbReference type="Proteomes" id="UP001237642"/>
    </source>
</evidence>
<proteinExistence type="inferred from homology"/>
<dbReference type="GO" id="GO:0004674">
    <property type="term" value="F:protein serine/threonine kinase activity"/>
    <property type="evidence" value="ECO:0007669"/>
    <property type="project" value="UniProtKB-KW"/>
</dbReference>
<dbReference type="PIRSF" id="PIRSF000641">
    <property type="entry name" value="SRK"/>
    <property type="match status" value="1"/>
</dbReference>
<evidence type="ECO:0000256" key="9">
    <source>
        <dbReference type="ARBA" id="ARBA00023157"/>
    </source>
</evidence>
<keyword evidence="2" id="KW-1003">Cell membrane</keyword>
<dbReference type="InterPro" id="IPR024171">
    <property type="entry name" value="SRK-like_kinase"/>
</dbReference>
<dbReference type="EC" id="2.7.11.1" evidence="13"/>
<evidence type="ECO:0000256" key="10">
    <source>
        <dbReference type="ARBA" id="ARBA00023180"/>
    </source>
</evidence>
<feature type="domain" description="Apple" evidence="21">
    <location>
        <begin position="349"/>
        <end position="431"/>
    </location>
</feature>
<accession>A0AAD8HE53</accession>
<evidence type="ECO:0000256" key="7">
    <source>
        <dbReference type="ARBA" id="ARBA00022777"/>
    </source>
</evidence>
<dbReference type="PROSITE" id="PS50948">
    <property type="entry name" value="PAN"/>
    <property type="match status" value="1"/>
</dbReference>
<dbReference type="PROSITE" id="PS00107">
    <property type="entry name" value="PROTEIN_KINASE_ATP"/>
    <property type="match status" value="1"/>
</dbReference>
<dbReference type="CDD" id="cd01098">
    <property type="entry name" value="PAN_AP_plant"/>
    <property type="match status" value="1"/>
</dbReference>
<dbReference type="FunFam" id="2.90.10.10:FF:000005">
    <property type="entry name" value="G-type lectin S-receptor-like serine/threonine-protein kinase"/>
    <property type="match status" value="1"/>
</dbReference>
<evidence type="ECO:0000256" key="8">
    <source>
        <dbReference type="ARBA" id="ARBA00022840"/>
    </source>
</evidence>
<sequence>MLCENISRRFLFIFFLLGACTSTSIITPDKPLSDGHANVVSAGESFVLGYFSPDNSSRRYVGIWYNKVPVQTVVWVANRDNPITNTSGVLSLDKTGNLVLFDSQKPDVVVWSSNVSNLSSVVKSNYSAELLDTGNLVVREGDGKNKGFAWQSFDFPTDTLLPEMKFGVDRRSGLNRFLTSWKSPDNPESGSYSYMIDINGSVPQLFLYKNKDPFWRGGSWNGLRWTGVPELRTNFIFKVSYVDNPEEVSIEYGMLNSSIISRMVLNESTGTIQRSTWHQGDNRWDNFWSAPQDRCDHFSNCGAFGDCNLDNAGEYECSCLPGFEPKSSRDWYLRDGSQGCVPKQKGQLCGNGEGFVKLVDVKLPDATKTRLNMSLDNKACADLCLRNCSCTGYSGADVRGGGFSGCITWYDKLVDLREYSRGGQDFYIRVDAVELAKNSKKSKIFHGYIKVLVLVLVCAAFFVLFTLAYWIVMKRKKASRRKEGIGFFQNDRNKLGVSVHGSSTGEEGDEIETSTVDVKFYSLGTIVEATENFSLAHKVGEGGFGSVYKGKLRNGQEIAVKRLSNTSGQGIEEFRNEVTLIAKLQHRNLVRLFGYCIQREEKMLVYEYLPNKGLDCFIFDKEKKDILDWKKRFDIALGIARGMVYLHHDSRLRIIHRDLKASNVLLDAHLNPKIADFGMARIFGNDQIDERTKRVVGTYGYMSPEYAMEGLFSIKSDVFSFGVLLLEIITGRKNSSYQSENSINMIGHVWDLWGESNVLEIVDPALGKSHEFDTEILRCIHIALLCVQESATARPSMSEVVFMLSNEISLRPPGQAAFLLRTANKNLTNTSSGSTVGAISVNDFTISTVEGR</sequence>
<dbReference type="Pfam" id="PF07714">
    <property type="entry name" value="PK_Tyr_Ser-Thr"/>
    <property type="match status" value="1"/>
</dbReference>
<keyword evidence="16" id="KW-0812">Transmembrane</keyword>
<evidence type="ECO:0000259" key="18">
    <source>
        <dbReference type="PROSITE" id="PS50011"/>
    </source>
</evidence>
<dbReference type="InterPro" id="IPR011009">
    <property type="entry name" value="Kinase-like_dom_sf"/>
</dbReference>
<dbReference type="InterPro" id="IPR003609">
    <property type="entry name" value="Pan_app"/>
</dbReference>
<dbReference type="CDD" id="cd00053">
    <property type="entry name" value="EGF"/>
    <property type="match status" value="1"/>
</dbReference>
<feature type="binding site" evidence="15">
    <location>
        <position position="561"/>
    </location>
    <ligand>
        <name>ATP</name>
        <dbReference type="ChEBI" id="CHEBI:30616"/>
    </ligand>
</feature>
<name>A0AAD8HE53_9APIA</name>
<reference evidence="22" key="1">
    <citation type="submission" date="2023-02" db="EMBL/GenBank/DDBJ databases">
        <title>Genome of toxic invasive species Heracleum sosnowskyi carries increased number of genes despite the absence of recent whole-genome duplications.</title>
        <authorList>
            <person name="Schelkunov M."/>
            <person name="Shtratnikova V."/>
            <person name="Makarenko M."/>
            <person name="Klepikova A."/>
            <person name="Omelchenko D."/>
            <person name="Novikova G."/>
            <person name="Obukhova E."/>
            <person name="Bogdanov V."/>
            <person name="Penin A."/>
            <person name="Logacheva M."/>
        </authorList>
    </citation>
    <scope>NUCLEOTIDE SEQUENCE</scope>
    <source>
        <strain evidence="22">Hsosn_3</strain>
        <tissue evidence="22">Leaf</tissue>
    </source>
</reference>
<evidence type="ECO:0000256" key="14">
    <source>
        <dbReference type="PROSITE-ProRule" id="PRU00076"/>
    </source>
</evidence>
<comment type="similarity">
    <text evidence="13">Belongs to the protein kinase superfamily. Ser/Thr protein kinase family.</text>
</comment>
<evidence type="ECO:0000259" key="19">
    <source>
        <dbReference type="PROSITE" id="PS50026"/>
    </source>
</evidence>
<feature type="transmembrane region" description="Helical" evidence="16">
    <location>
        <begin position="447"/>
        <end position="472"/>
    </location>
</feature>
<dbReference type="Pfam" id="PF01453">
    <property type="entry name" value="B_lectin"/>
    <property type="match status" value="1"/>
</dbReference>
<keyword evidence="16" id="KW-1133">Transmembrane helix</keyword>
<comment type="catalytic activity">
    <reaction evidence="11 13">
        <text>L-threonyl-[protein] + ATP = O-phospho-L-threonyl-[protein] + ADP + H(+)</text>
        <dbReference type="Rhea" id="RHEA:46608"/>
        <dbReference type="Rhea" id="RHEA-COMP:11060"/>
        <dbReference type="Rhea" id="RHEA-COMP:11605"/>
        <dbReference type="ChEBI" id="CHEBI:15378"/>
        <dbReference type="ChEBI" id="CHEBI:30013"/>
        <dbReference type="ChEBI" id="CHEBI:30616"/>
        <dbReference type="ChEBI" id="CHEBI:61977"/>
        <dbReference type="ChEBI" id="CHEBI:456216"/>
        <dbReference type="EC" id="2.7.11.1"/>
    </reaction>
</comment>
<evidence type="ECO:0000256" key="5">
    <source>
        <dbReference type="ARBA" id="ARBA00022729"/>
    </source>
</evidence>
<evidence type="ECO:0000256" key="11">
    <source>
        <dbReference type="ARBA" id="ARBA00047899"/>
    </source>
</evidence>
<dbReference type="CDD" id="cd00028">
    <property type="entry name" value="B_lectin"/>
    <property type="match status" value="1"/>
</dbReference>
<dbReference type="InterPro" id="IPR001245">
    <property type="entry name" value="Ser-Thr/Tyr_kinase_cat_dom"/>
</dbReference>
<gene>
    <name evidence="22" type="ORF">POM88_040459</name>
</gene>
<dbReference type="AlphaFoldDB" id="A0AAD8HE53"/>
<evidence type="ECO:0000256" key="3">
    <source>
        <dbReference type="ARBA" id="ARBA00022527"/>
    </source>
</evidence>
<dbReference type="Gene3D" id="1.10.510.10">
    <property type="entry name" value="Transferase(Phosphotransferase) domain 1"/>
    <property type="match status" value="1"/>
</dbReference>
<evidence type="ECO:0000256" key="2">
    <source>
        <dbReference type="ARBA" id="ARBA00022475"/>
    </source>
</evidence>
<keyword evidence="3 13" id="KW-0723">Serine/threonine-protein kinase</keyword>
<evidence type="ECO:0000256" key="4">
    <source>
        <dbReference type="ARBA" id="ARBA00022679"/>
    </source>
</evidence>
<dbReference type="Gene3D" id="3.30.200.20">
    <property type="entry name" value="Phosphorylase Kinase, domain 1"/>
    <property type="match status" value="1"/>
</dbReference>
<dbReference type="PROSITE" id="PS50927">
    <property type="entry name" value="BULB_LECTIN"/>
    <property type="match status" value="1"/>
</dbReference>
<dbReference type="SMART" id="SM00220">
    <property type="entry name" value="S_TKc"/>
    <property type="match status" value="1"/>
</dbReference>
<dbReference type="EMBL" id="JAUIZM010000009">
    <property type="protein sequence ID" value="KAK1364898.1"/>
    <property type="molecule type" value="Genomic_DNA"/>
</dbReference>
<dbReference type="InterPro" id="IPR008271">
    <property type="entry name" value="Ser/Thr_kinase_AS"/>
</dbReference>
<keyword evidence="6 13" id="KW-0547">Nucleotide-binding</keyword>
<keyword evidence="14" id="KW-0245">EGF-like domain</keyword>
<feature type="chain" id="PRO_5041946971" description="Receptor-like serine/threonine-protein kinase" evidence="17">
    <location>
        <begin position="23"/>
        <end position="852"/>
    </location>
</feature>
<reference evidence="22" key="2">
    <citation type="submission" date="2023-05" db="EMBL/GenBank/DDBJ databases">
        <authorList>
            <person name="Schelkunov M.I."/>
        </authorList>
    </citation>
    <scope>NUCLEOTIDE SEQUENCE</scope>
    <source>
        <strain evidence="22">Hsosn_3</strain>
        <tissue evidence="22">Leaf</tissue>
    </source>
</reference>
<evidence type="ECO:0000256" key="1">
    <source>
        <dbReference type="ARBA" id="ARBA00004251"/>
    </source>
</evidence>
<evidence type="ECO:0000256" key="15">
    <source>
        <dbReference type="PROSITE-ProRule" id="PRU10141"/>
    </source>
</evidence>
<dbReference type="CDD" id="cd14066">
    <property type="entry name" value="STKc_IRAK"/>
    <property type="match status" value="1"/>
</dbReference>
<dbReference type="FunFam" id="1.10.510.10:FF:000060">
    <property type="entry name" value="G-type lectin S-receptor-like serine/threonine-protein kinase"/>
    <property type="match status" value="1"/>
</dbReference>
<feature type="domain" description="Bulb-type lectin" evidence="20">
    <location>
        <begin position="23"/>
        <end position="151"/>
    </location>
</feature>
<dbReference type="SMART" id="SM00473">
    <property type="entry name" value="PAN_AP"/>
    <property type="match status" value="1"/>
</dbReference>
<dbReference type="FunFam" id="3.30.200.20:FF:000195">
    <property type="entry name" value="G-type lectin S-receptor-like serine/threonine-protein kinase"/>
    <property type="match status" value="1"/>
</dbReference>
<dbReference type="PROSITE" id="PS50011">
    <property type="entry name" value="PROTEIN_KINASE_DOM"/>
    <property type="match status" value="1"/>
</dbReference>
<keyword evidence="4 13" id="KW-0808">Transferase</keyword>
<dbReference type="InterPro" id="IPR017441">
    <property type="entry name" value="Protein_kinase_ATP_BS"/>
</dbReference>
<dbReference type="PROSITE" id="PS50026">
    <property type="entry name" value="EGF_3"/>
    <property type="match status" value="1"/>
</dbReference>
<dbReference type="SMART" id="SM00108">
    <property type="entry name" value="B_lectin"/>
    <property type="match status" value="1"/>
</dbReference>
<keyword evidence="10" id="KW-0325">Glycoprotein</keyword>
<dbReference type="InterPro" id="IPR000742">
    <property type="entry name" value="EGF"/>
</dbReference>
<dbReference type="PANTHER" id="PTHR27002">
    <property type="entry name" value="RECEPTOR-LIKE SERINE/THREONINE-PROTEIN KINASE SD1-8"/>
    <property type="match status" value="1"/>
</dbReference>
<comment type="caution">
    <text evidence="22">The sequence shown here is derived from an EMBL/GenBank/DDBJ whole genome shotgun (WGS) entry which is preliminary data.</text>
</comment>
<dbReference type="GO" id="GO:0005524">
    <property type="term" value="F:ATP binding"/>
    <property type="evidence" value="ECO:0007669"/>
    <property type="project" value="UniProtKB-UniRule"/>
</dbReference>
<feature type="domain" description="Protein kinase" evidence="18">
    <location>
        <begin position="533"/>
        <end position="819"/>
    </location>
</feature>
<evidence type="ECO:0000256" key="17">
    <source>
        <dbReference type="SAM" id="SignalP"/>
    </source>
</evidence>
<dbReference type="Pfam" id="PF00954">
    <property type="entry name" value="S_locus_glycop"/>
    <property type="match status" value="1"/>
</dbReference>
<keyword evidence="7 13" id="KW-0418">Kinase</keyword>
<dbReference type="GO" id="GO:0005886">
    <property type="term" value="C:plasma membrane"/>
    <property type="evidence" value="ECO:0007669"/>
    <property type="project" value="UniProtKB-SubCell"/>
</dbReference>
<comment type="caution">
    <text evidence="14">Lacks conserved residue(s) required for the propagation of feature annotation.</text>
</comment>
<evidence type="ECO:0000313" key="22">
    <source>
        <dbReference type="EMBL" id="KAK1364898.1"/>
    </source>
</evidence>
<protein>
    <recommendedName>
        <fullName evidence="13">Receptor-like serine/threonine-protein kinase</fullName>
        <ecNumber evidence="13">2.7.11.1</ecNumber>
    </recommendedName>
</protein>
<dbReference type="SUPFAM" id="SSF51110">
    <property type="entry name" value="alpha-D-mannose-specific plant lectins"/>
    <property type="match status" value="1"/>
</dbReference>
<dbReference type="InterPro" id="IPR001480">
    <property type="entry name" value="Bulb-type_lectin_dom"/>
</dbReference>
<keyword evidence="16" id="KW-0472">Membrane</keyword>
<keyword evidence="9" id="KW-1015">Disulfide bond</keyword>
<dbReference type="Proteomes" id="UP001237642">
    <property type="component" value="Unassembled WGS sequence"/>
</dbReference>
<evidence type="ECO:0000256" key="13">
    <source>
        <dbReference type="PIRNR" id="PIRNR000641"/>
    </source>
</evidence>
<evidence type="ECO:0000256" key="6">
    <source>
        <dbReference type="ARBA" id="ARBA00022741"/>
    </source>
</evidence>
<dbReference type="PROSITE" id="PS00108">
    <property type="entry name" value="PROTEIN_KINASE_ST"/>
    <property type="match status" value="1"/>
</dbReference>
<keyword evidence="22" id="KW-0675">Receptor</keyword>
<dbReference type="Gene3D" id="2.90.10.10">
    <property type="entry name" value="Bulb-type lectin domain"/>
    <property type="match status" value="1"/>
</dbReference>
<feature type="signal peptide" evidence="17">
    <location>
        <begin position="1"/>
        <end position="22"/>
    </location>
</feature>
<keyword evidence="23" id="KW-1185">Reference proteome</keyword>
<dbReference type="GO" id="GO:0048544">
    <property type="term" value="P:recognition of pollen"/>
    <property type="evidence" value="ECO:0007669"/>
    <property type="project" value="InterPro"/>
</dbReference>
<evidence type="ECO:0000259" key="21">
    <source>
        <dbReference type="PROSITE" id="PS50948"/>
    </source>
</evidence>